<evidence type="ECO:0000313" key="2">
    <source>
        <dbReference type="Proteomes" id="UP001244011"/>
    </source>
</evidence>
<reference evidence="1" key="1">
    <citation type="submission" date="2023-06" db="EMBL/GenBank/DDBJ databases">
        <title>Genome-scale phylogeny and comparative genomics of the fungal order Sordariales.</title>
        <authorList>
            <consortium name="Lawrence Berkeley National Laboratory"/>
            <person name="Hensen N."/>
            <person name="Bonometti L."/>
            <person name="Westerberg I."/>
            <person name="Brannstrom I.O."/>
            <person name="Guillou S."/>
            <person name="Cros-Aarteil S."/>
            <person name="Calhoun S."/>
            <person name="Haridas S."/>
            <person name="Kuo A."/>
            <person name="Mondo S."/>
            <person name="Pangilinan J."/>
            <person name="Riley R."/>
            <person name="Labutti K."/>
            <person name="Andreopoulos B."/>
            <person name="Lipzen A."/>
            <person name="Chen C."/>
            <person name="Yanf M."/>
            <person name="Daum C."/>
            <person name="Ng V."/>
            <person name="Clum A."/>
            <person name="Steindorff A."/>
            <person name="Ohm R."/>
            <person name="Martin F."/>
            <person name="Silar P."/>
            <person name="Natvig D."/>
            <person name="Lalanne C."/>
            <person name="Gautier V."/>
            <person name="Ament-Velasquez S.L."/>
            <person name="Kruys A."/>
            <person name="Hutchinson M.I."/>
            <person name="Powell A.J."/>
            <person name="Barry K."/>
            <person name="Miller A.N."/>
            <person name="Grigoriev I.V."/>
            <person name="Debuchy R."/>
            <person name="Gladieux P."/>
            <person name="Thoren M.H."/>
            <person name="Johannesson H."/>
        </authorList>
    </citation>
    <scope>NUCLEOTIDE SEQUENCE</scope>
    <source>
        <strain evidence="1">8032-3</strain>
    </source>
</reference>
<dbReference type="RefSeq" id="XP_060285866.1">
    <property type="nucleotide sequence ID" value="XM_060423658.1"/>
</dbReference>
<comment type="caution">
    <text evidence="1">The sequence shown here is derived from an EMBL/GenBank/DDBJ whole genome shotgun (WGS) entry which is preliminary data.</text>
</comment>
<evidence type="ECO:0000313" key="1">
    <source>
        <dbReference type="EMBL" id="KAK1769653.1"/>
    </source>
</evidence>
<dbReference type="AlphaFoldDB" id="A0AAJ0C619"/>
<proteinExistence type="predicted"/>
<keyword evidence="2" id="KW-1185">Reference proteome</keyword>
<protein>
    <submittedName>
        <fullName evidence="1">Uncharacterized protein</fullName>
    </submittedName>
</protein>
<organism evidence="1 2">
    <name type="scientific">Phialemonium atrogriseum</name>
    <dbReference type="NCBI Taxonomy" id="1093897"/>
    <lineage>
        <taxon>Eukaryota</taxon>
        <taxon>Fungi</taxon>
        <taxon>Dikarya</taxon>
        <taxon>Ascomycota</taxon>
        <taxon>Pezizomycotina</taxon>
        <taxon>Sordariomycetes</taxon>
        <taxon>Sordariomycetidae</taxon>
        <taxon>Cephalothecales</taxon>
        <taxon>Cephalothecaceae</taxon>
        <taxon>Phialemonium</taxon>
    </lineage>
</organism>
<dbReference type="EMBL" id="MU839002">
    <property type="protein sequence ID" value="KAK1769653.1"/>
    <property type="molecule type" value="Genomic_DNA"/>
</dbReference>
<dbReference type="GeneID" id="85306845"/>
<name>A0AAJ0C619_9PEZI</name>
<dbReference type="Proteomes" id="UP001244011">
    <property type="component" value="Unassembled WGS sequence"/>
</dbReference>
<accession>A0AAJ0C619</accession>
<gene>
    <name evidence="1" type="ORF">QBC33DRAFT_329549</name>
</gene>
<sequence>MKYSHSGCLSRLGSLFPVSLPNGETDRRAPPPENEALPAGAIRICHLGGEVGIYQATESLIFNSRTLQLFPDSGFIAKRSGSESGRTECRNTAAQRFKVKTVHPLGIFLVLAWHGRGCKYRCLEWEVCPVWIAPASVQYAISSPGRDEGRSGFLWERRKESAPSTIFPPQKASRLPTVSSIRTRGRGGHDRGRQVKLLWCKPNESEMDQRTLQ</sequence>